<evidence type="ECO:0000313" key="3">
    <source>
        <dbReference type="Proteomes" id="UP000002027"/>
    </source>
</evidence>
<dbReference type="KEGG" id="sti:Sthe_2935"/>
<feature type="transmembrane region" description="Helical" evidence="1">
    <location>
        <begin position="39"/>
        <end position="59"/>
    </location>
</feature>
<protein>
    <submittedName>
        <fullName evidence="2">Uncharacterized protein</fullName>
    </submittedName>
</protein>
<reference evidence="3" key="1">
    <citation type="submission" date="2009-11" db="EMBL/GenBank/DDBJ databases">
        <title>The complete chromosome 2 of Sphaerobacter thermophilus DSM 20745.</title>
        <authorList>
            <person name="Lucas S."/>
            <person name="Copeland A."/>
            <person name="Lapidus A."/>
            <person name="Glavina del Rio T."/>
            <person name="Dalin E."/>
            <person name="Tice H."/>
            <person name="Bruce D."/>
            <person name="Goodwin L."/>
            <person name="Pitluck S."/>
            <person name="Kyrpides N."/>
            <person name="Mavromatis K."/>
            <person name="Ivanova N."/>
            <person name="Mikhailova N."/>
            <person name="LaButti K.M."/>
            <person name="Clum A."/>
            <person name="Sun H.I."/>
            <person name="Brettin T."/>
            <person name="Detter J.C."/>
            <person name="Han C."/>
            <person name="Larimer F."/>
            <person name="Land M."/>
            <person name="Hauser L."/>
            <person name="Markowitz V."/>
            <person name="Cheng J.F."/>
            <person name="Hugenholtz P."/>
            <person name="Woyke T."/>
            <person name="Wu D."/>
            <person name="Steenblock K."/>
            <person name="Schneider S."/>
            <person name="Pukall R."/>
            <person name="Goeker M."/>
            <person name="Klenk H.P."/>
            <person name="Eisen J.A."/>
        </authorList>
    </citation>
    <scope>NUCLEOTIDE SEQUENCE [LARGE SCALE GENOMIC DNA]</scope>
    <source>
        <strain evidence="3">ATCC 49802 / DSM 20745 / S 6022</strain>
    </source>
</reference>
<name>D1C949_SPHTD</name>
<organism evidence="2 3">
    <name type="scientific">Sphaerobacter thermophilus (strain ATCC 49802 / DSM 20745 / KCCM 41009 / NCIMB 13125 / S 6022)</name>
    <dbReference type="NCBI Taxonomy" id="479434"/>
    <lineage>
        <taxon>Bacteria</taxon>
        <taxon>Pseudomonadati</taxon>
        <taxon>Thermomicrobiota</taxon>
        <taxon>Thermomicrobia</taxon>
        <taxon>Sphaerobacterales</taxon>
        <taxon>Sphaerobacterineae</taxon>
        <taxon>Sphaerobacteraceae</taxon>
        <taxon>Sphaerobacter</taxon>
    </lineage>
</organism>
<keyword evidence="1" id="KW-0472">Membrane</keyword>
<accession>D1C949</accession>
<reference evidence="2 3" key="2">
    <citation type="journal article" date="2010" name="Stand. Genomic Sci.">
        <title>Complete genome sequence of Desulfohalobium retbaense type strain (HR(100)).</title>
        <authorList>
            <person name="Spring S."/>
            <person name="Nolan M."/>
            <person name="Lapidus A."/>
            <person name="Glavina Del Rio T."/>
            <person name="Copeland A."/>
            <person name="Tice H."/>
            <person name="Cheng J.F."/>
            <person name="Lucas S."/>
            <person name="Land M."/>
            <person name="Chen F."/>
            <person name="Bruce D."/>
            <person name="Goodwin L."/>
            <person name="Pitluck S."/>
            <person name="Ivanova N."/>
            <person name="Mavromatis K."/>
            <person name="Mikhailova N."/>
            <person name="Pati A."/>
            <person name="Chen A."/>
            <person name="Palaniappan K."/>
            <person name="Hauser L."/>
            <person name="Chang Y.J."/>
            <person name="Jeffries C.D."/>
            <person name="Munk C."/>
            <person name="Kiss H."/>
            <person name="Chain P."/>
            <person name="Han C."/>
            <person name="Brettin T."/>
            <person name="Detter J.C."/>
            <person name="Schuler E."/>
            <person name="Goker M."/>
            <person name="Rohde M."/>
            <person name="Bristow J."/>
            <person name="Eisen J.A."/>
            <person name="Markowitz V."/>
            <person name="Hugenholtz P."/>
            <person name="Kyrpides N.C."/>
            <person name="Klenk H.P."/>
        </authorList>
    </citation>
    <scope>NUCLEOTIDE SEQUENCE [LARGE SCALE GENOMIC DNA]</scope>
    <source>
        <strain evidence="3">ATCC 49802 / DSM 20745 / S 6022</strain>
    </source>
</reference>
<keyword evidence="1" id="KW-1133">Transmembrane helix</keyword>
<gene>
    <name evidence="2" type="ordered locus">Sthe_2935</name>
</gene>
<sequence length="61" mass="6814">MAQGYLMIELGIMGLFGAFWSIAGTRLVREQGYPWLEKIGYAAGVVSLVLSLIYIVWGFTR</sequence>
<feature type="transmembrane region" description="Helical" evidence="1">
    <location>
        <begin position="6"/>
        <end position="27"/>
    </location>
</feature>
<dbReference type="RefSeq" id="WP_012873378.1">
    <property type="nucleotide sequence ID" value="NC_013524.1"/>
</dbReference>
<dbReference type="InParanoid" id="D1C949"/>
<keyword evidence="3" id="KW-1185">Reference proteome</keyword>
<evidence type="ECO:0000256" key="1">
    <source>
        <dbReference type="SAM" id="Phobius"/>
    </source>
</evidence>
<dbReference type="HOGENOM" id="CLU_2921298_0_0_0"/>
<keyword evidence="1" id="KW-0812">Transmembrane</keyword>
<dbReference type="EMBL" id="CP001824">
    <property type="protein sequence ID" value="ACZ40342.1"/>
    <property type="molecule type" value="Genomic_DNA"/>
</dbReference>
<dbReference type="Proteomes" id="UP000002027">
    <property type="component" value="Chromosome 2"/>
</dbReference>
<evidence type="ECO:0000313" key="2">
    <source>
        <dbReference type="EMBL" id="ACZ40342.1"/>
    </source>
</evidence>
<proteinExistence type="predicted"/>
<dbReference type="AlphaFoldDB" id="D1C949"/>